<keyword evidence="5 13" id="KW-0812">Transmembrane</keyword>
<keyword evidence="7 13" id="KW-1133">Transmembrane helix</keyword>
<feature type="transmembrane region" description="Helical" evidence="13">
    <location>
        <begin position="6"/>
        <end position="27"/>
    </location>
</feature>
<evidence type="ECO:0000256" key="6">
    <source>
        <dbReference type="ARBA" id="ARBA00022781"/>
    </source>
</evidence>
<dbReference type="Pfam" id="PF00430">
    <property type="entry name" value="ATP-synt_B"/>
    <property type="match status" value="1"/>
</dbReference>
<evidence type="ECO:0000256" key="4">
    <source>
        <dbReference type="ARBA" id="ARBA00022547"/>
    </source>
</evidence>
<dbReference type="SUPFAM" id="SSF81573">
    <property type="entry name" value="F1F0 ATP synthase subunit B, membrane domain"/>
    <property type="match status" value="1"/>
</dbReference>
<dbReference type="PANTHER" id="PTHR33445">
    <property type="entry name" value="ATP SYNTHASE SUBUNIT B', CHLOROPLASTIC"/>
    <property type="match status" value="1"/>
</dbReference>
<comment type="caution">
    <text evidence="15">The sequence shown here is derived from an EMBL/GenBank/DDBJ whole genome shotgun (WGS) entry which is preliminary data.</text>
</comment>
<evidence type="ECO:0000256" key="5">
    <source>
        <dbReference type="ARBA" id="ARBA00022692"/>
    </source>
</evidence>
<dbReference type="AlphaFoldDB" id="A0A6N7XG21"/>
<dbReference type="GO" id="GO:0045259">
    <property type="term" value="C:proton-transporting ATP synthase complex"/>
    <property type="evidence" value="ECO:0007669"/>
    <property type="project" value="UniProtKB-KW"/>
</dbReference>
<evidence type="ECO:0000256" key="13">
    <source>
        <dbReference type="HAMAP-Rule" id="MF_01398"/>
    </source>
</evidence>
<dbReference type="InterPro" id="IPR028987">
    <property type="entry name" value="ATP_synth_B-like_membr_sf"/>
</dbReference>
<evidence type="ECO:0000256" key="8">
    <source>
        <dbReference type="ARBA" id="ARBA00023065"/>
    </source>
</evidence>
<reference evidence="15 16" key="1">
    <citation type="submission" date="2019-08" db="EMBL/GenBank/DDBJ databases">
        <title>In-depth cultivation of the pig gut microbiome towards novel bacterial diversity and tailored functional studies.</title>
        <authorList>
            <person name="Wylensek D."/>
            <person name="Hitch T.C.A."/>
            <person name="Clavel T."/>
        </authorList>
    </citation>
    <scope>NUCLEOTIDE SEQUENCE [LARGE SCALE GENOMIC DNA]</scope>
    <source>
        <strain evidence="15 16">WCA-SAB-591-4A-A</strain>
    </source>
</reference>
<evidence type="ECO:0000256" key="3">
    <source>
        <dbReference type="ARBA" id="ARBA00022475"/>
    </source>
</evidence>
<gene>
    <name evidence="13 15" type="primary">atpF</name>
    <name evidence="15" type="ORF">FYJ71_05000</name>
</gene>
<dbReference type="EMBL" id="VUNE01000002">
    <property type="protein sequence ID" value="MST62334.1"/>
    <property type="molecule type" value="Genomic_DNA"/>
</dbReference>
<evidence type="ECO:0000256" key="12">
    <source>
        <dbReference type="ARBA" id="ARBA00037847"/>
    </source>
</evidence>
<keyword evidence="16" id="KW-1185">Reference proteome</keyword>
<accession>A0A6N7XG21</accession>
<keyword evidence="4 13" id="KW-0138">CF(0)</keyword>
<dbReference type="InterPro" id="IPR005864">
    <property type="entry name" value="ATP_synth_F0_bsu_bac"/>
</dbReference>
<dbReference type="HAMAP" id="MF_01398">
    <property type="entry name" value="ATP_synth_b_bprime"/>
    <property type="match status" value="1"/>
</dbReference>
<evidence type="ECO:0000256" key="1">
    <source>
        <dbReference type="ARBA" id="ARBA00005513"/>
    </source>
</evidence>
<dbReference type="CDD" id="cd06503">
    <property type="entry name" value="ATP-synt_Fo_b"/>
    <property type="match status" value="1"/>
</dbReference>
<comment type="function">
    <text evidence="11 13">F(1)F(0) ATP synthase produces ATP from ADP in the presence of a proton or sodium gradient. F-type ATPases consist of two structural domains, F(1) containing the extramembraneous catalytic core and F(0) containing the membrane proton channel, linked together by a central stalk and a peripheral stalk. During catalysis, ATP synthesis in the catalytic domain of F(1) is coupled via a rotary mechanism of the central stalk subunits to proton translocation.</text>
</comment>
<proteinExistence type="inferred from homology"/>
<protein>
    <recommendedName>
        <fullName evidence="13">ATP synthase subunit b</fullName>
    </recommendedName>
    <alternativeName>
        <fullName evidence="13">ATP synthase F(0) sector subunit b</fullName>
    </alternativeName>
    <alternativeName>
        <fullName evidence="13">ATPase subunit I</fullName>
    </alternativeName>
    <alternativeName>
        <fullName evidence="13">F-type ATPase subunit b</fullName>
        <shortName evidence="13">F-ATPase subunit b</shortName>
    </alternativeName>
</protein>
<name>A0A6N7XG21_9FIRM</name>
<organism evidence="15 16">
    <name type="scientific">Peptostreptococcus porci</name>
    <dbReference type="NCBI Taxonomy" id="2652282"/>
    <lineage>
        <taxon>Bacteria</taxon>
        <taxon>Bacillati</taxon>
        <taxon>Bacillota</taxon>
        <taxon>Clostridia</taxon>
        <taxon>Peptostreptococcales</taxon>
        <taxon>Peptostreptococcaceae</taxon>
        <taxon>Peptostreptococcus</taxon>
    </lineage>
</organism>
<dbReference type="InterPro" id="IPR050059">
    <property type="entry name" value="ATP_synthase_B_chain"/>
</dbReference>
<dbReference type="Proteomes" id="UP000440713">
    <property type="component" value="Unassembled WGS sequence"/>
</dbReference>
<keyword evidence="3 13" id="KW-1003">Cell membrane</keyword>
<evidence type="ECO:0000256" key="11">
    <source>
        <dbReference type="ARBA" id="ARBA00025198"/>
    </source>
</evidence>
<keyword evidence="2 13" id="KW-0813">Transport</keyword>
<keyword evidence="10 13" id="KW-0066">ATP synthesis</keyword>
<dbReference type="PANTHER" id="PTHR33445:SF1">
    <property type="entry name" value="ATP SYNTHASE SUBUNIT B"/>
    <property type="match status" value="1"/>
</dbReference>
<evidence type="ECO:0000256" key="9">
    <source>
        <dbReference type="ARBA" id="ARBA00023136"/>
    </source>
</evidence>
<evidence type="ECO:0000256" key="7">
    <source>
        <dbReference type="ARBA" id="ARBA00022989"/>
    </source>
</evidence>
<comment type="function">
    <text evidence="13">Component of the F(0) channel, it forms part of the peripheral stalk, linking F(1) to F(0).</text>
</comment>
<comment type="subunit">
    <text evidence="13">F-type ATPases have 2 components, F(1) - the catalytic core - and F(0) - the membrane proton channel. F(1) has five subunits: alpha(3), beta(3), gamma(1), delta(1), epsilon(1). F(0) has three main subunits: a(1), b(2) and c(10-14). The alpha and beta chains form an alternating ring which encloses part of the gamma chain. F(1) is attached to F(0) by a central stalk formed by the gamma and epsilon chains, while a peripheral stalk is formed by the delta and b chains.</text>
</comment>
<dbReference type="GO" id="GO:0012505">
    <property type="term" value="C:endomembrane system"/>
    <property type="evidence" value="ECO:0007669"/>
    <property type="project" value="UniProtKB-SubCell"/>
</dbReference>
<keyword evidence="8 13" id="KW-0406">Ion transport</keyword>
<comment type="subcellular location">
    <subcellularLocation>
        <location evidence="13">Cell membrane</location>
        <topology evidence="13">Single-pass membrane protein</topology>
    </subcellularLocation>
    <subcellularLocation>
        <location evidence="12">Endomembrane system</location>
        <topology evidence="12">Single-pass membrane protein</topology>
    </subcellularLocation>
</comment>
<dbReference type="NCBIfam" id="TIGR01144">
    <property type="entry name" value="ATP_synt_b"/>
    <property type="match status" value="1"/>
</dbReference>
<evidence type="ECO:0000256" key="10">
    <source>
        <dbReference type="ARBA" id="ARBA00023310"/>
    </source>
</evidence>
<dbReference type="RefSeq" id="WP_154537727.1">
    <property type="nucleotide sequence ID" value="NZ_JAQYHJ010000119.1"/>
</dbReference>
<keyword evidence="6 13" id="KW-0375">Hydrogen ion transport</keyword>
<comment type="similarity">
    <text evidence="1 13 14">Belongs to the ATPase B chain family.</text>
</comment>
<dbReference type="InterPro" id="IPR002146">
    <property type="entry name" value="ATP_synth_b/b'su_bac/chlpt"/>
</dbReference>
<keyword evidence="9 13" id="KW-0472">Membrane</keyword>
<evidence type="ECO:0000313" key="15">
    <source>
        <dbReference type="EMBL" id="MST62334.1"/>
    </source>
</evidence>
<evidence type="ECO:0000256" key="2">
    <source>
        <dbReference type="ARBA" id="ARBA00022448"/>
    </source>
</evidence>
<dbReference type="GO" id="GO:0046933">
    <property type="term" value="F:proton-transporting ATP synthase activity, rotational mechanism"/>
    <property type="evidence" value="ECO:0007669"/>
    <property type="project" value="UniProtKB-UniRule"/>
</dbReference>
<dbReference type="GO" id="GO:0005886">
    <property type="term" value="C:plasma membrane"/>
    <property type="evidence" value="ECO:0007669"/>
    <property type="project" value="UniProtKB-SubCell"/>
</dbReference>
<sequence length="166" mass="19122">MEFKPLVGLTYEFFFTLANTLLLFFILKKILFDKVLAVIERREAGIKSDIEIGEKAKEEGLRLKSEYEERIESARVEGQDIVERARRRAEERSSEIIAQAKLDATNIKNKASDDIVKEREATFNNIKNEISDMAILAASKVIEKDIDKSKHEDLIDEFIREVGESR</sequence>
<evidence type="ECO:0000256" key="14">
    <source>
        <dbReference type="RuleBase" id="RU003848"/>
    </source>
</evidence>
<dbReference type="GO" id="GO:0046961">
    <property type="term" value="F:proton-transporting ATPase activity, rotational mechanism"/>
    <property type="evidence" value="ECO:0007669"/>
    <property type="project" value="TreeGrafter"/>
</dbReference>
<evidence type="ECO:0000313" key="16">
    <source>
        <dbReference type="Proteomes" id="UP000440713"/>
    </source>
</evidence>